<comment type="similarity">
    <text evidence="1">Belongs to the bacterial ribosomal protein bS1 family.</text>
</comment>
<sequence>MAIGVKKESEFKKLLEDKQYFNLPKIGDLVKGTVISASKNEVYIDLGGIATGLVRGKECYGESEEYRNLKPGDEVEATVLELENENGEVELSFRYAGRQRAWQDIKKVEESGQIINAIITDANKGGLMVKLGSTLGFLPVSQLSPEHYPRVPGGDKNRILEILKSYVSQKFEVKIIDTDENEDKLIVSEKAAWEETQKDVINRYKVGQVVEGVVTAVTDFGIFVEFDKLEGLIHISEIAWKRIDNPSDFVKVGEVIKAEIISIENSKIFLSMKKLQKDPWEGITNRYEIGQKVPGLVLKANPFGLFVELDKDIHGLAHISQLSEKPVSNVENVAKAGDEIDFYIVSMDPKNHRLGLSLIKPALKKKKENVSDSDRPAGLVAVAGEKSKDQEIKKEIKPVSKDKAVKKTKKDKKTEEAKAETKTGT</sequence>
<dbReference type="PRINTS" id="PR00681">
    <property type="entry name" value="RIBOSOMALS1"/>
</dbReference>
<dbReference type="PROSITE" id="PS50126">
    <property type="entry name" value="S1"/>
    <property type="match status" value="4"/>
</dbReference>
<feature type="domain" description="S1 motif" evidence="5">
    <location>
        <begin position="290"/>
        <end position="359"/>
    </location>
</feature>
<protein>
    <recommendedName>
        <fullName evidence="5">S1 motif domain-containing protein</fullName>
    </recommendedName>
</protein>
<evidence type="ECO:0000259" key="5">
    <source>
        <dbReference type="PROSITE" id="PS50126"/>
    </source>
</evidence>
<dbReference type="InterPro" id="IPR012340">
    <property type="entry name" value="NA-bd_OB-fold"/>
</dbReference>
<dbReference type="InterPro" id="IPR003029">
    <property type="entry name" value="S1_domain"/>
</dbReference>
<name>A0A1G1YK73_9BACT</name>
<feature type="compositionally biased region" description="Basic and acidic residues" evidence="4">
    <location>
        <begin position="385"/>
        <end position="405"/>
    </location>
</feature>
<keyword evidence="2" id="KW-0689">Ribosomal protein</keyword>
<dbReference type="GO" id="GO:0006412">
    <property type="term" value="P:translation"/>
    <property type="evidence" value="ECO:0007669"/>
    <property type="project" value="TreeGrafter"/>
</dbReference>
<dbReference type="PANTHER" id="PTHR10724:SF7">
    <property type="entry name" value="SMALL RIBOSOMAL SUBUNIT PROTEIN BS1C"/>
    <property type="match status" value="1"/>
</dbReference>
<dbReference type="EMBL" id="MHIM01000012">
    <property type="protein sequence ID" value="OGY52709.1"/>
    <property type="molecule type" value="Genomic_DNA"/>
</dbReference>
<feature type="compositionally biased region" description="Basic and acidic residues" evidence="4">
    <location>
        <begin position="412"/>
        <end position="425"/>
    </location>
</feature>
<proteinExistence type="inferred from homology"/>
<dbReference type="GO" id="GO:0003729">
    <property type="term" value="F:mRNA binding"/>
    <property type="evidence" value="ECO:0007669"/>
    <property type="project" value="TreeGrafter"/>
</dbReference>
<organism evidence="6 7">
    <name type="scientific">Candidatus Buchananbacteria bacterium RIFCSPLOWO2_01_FULL_39_33</name>
    <dbReference type="NCBI Taxonomy" id="1797543"/>
    <lineage>
        <taxon>Bacteria</taxon>
        <taxon>Candidatus Buchananiibacteriota</taxon>
    </lineage>
</organism>
<evidence type="ECO:0000313" key="7">
    <source>
        <dbReference type="Proteomes" id="UP000177376"/>
    </source>
</evidence>
<dbReference type="InterPro" id="IPR035104">
    <property type="entry name" value="Ribosomal_protein_S1-like"/>
</dbReference>
<dbReference type="AlphaFoldDB" id="A0A1G1YK73"/>
<evidence type="ECO:0000256" key="3">
    <source>
        <dbReference type="ARBA" id="ARBA00023274"/>
    </source>
</evidence>
<feature type="domain" description="S1 motif" evidence="5">
    <location>
        <begin position="27"/>
        <end position="94"/>
    </location>
</feature>
<dbReference type="Gene3D" id="2.40.50.140">
    <property type="entry name" value="Nucleic acid-binding proteins"/>
    <property type="match status" value="4"/>
</dbReference>
<evidence type="ECO:0000256" key="1">
    <source>
        <dbReference type="ARBA" id="ARBA00006767"/>
    </source>
</evidence>
<dbReference type="InterPro" id="IPR050437">
    <property type="entry name" value="Ribos_protein_bS1-like"/>
</dbReference>
<keyword evidence="3" id="KW-0687">Ribonucleoprotein</keyword>
<reference evidence="6 7" key="1">
    <citation type="journal article" date="2016" name="Nat. Commun.">
        <title>Thousands of microbial genomes shed light on interconnected biogeochemical processes in an aquifer system.</title>
        <authorList>
            <person name="Anantharaman K."/>
            <person name="Brown C.T."/>
            <person name="Hug L.A."/>
            <person name="Sharon I."/>
            <person name="Castelle C.J."/>
            <person name="Probst A.J."/>
            <person name="Thomas B.C."/>
            <person name="Singh A."/>
            <person name="Wilkins M.J."/>
            <person name="Karaoz U."/>
            <person name="Brodie E.L."/>
            <person name="Williams K.H."/>
            <person name="Hubbard S.S."/>
            <person name="Banfield J.F."/>
        </authorList>
    </citation>
    <scope>NUCLEOTIDE SEQUENCE [LARGE SCALE GENOMIC DNA]</scope>
</reference>
<accession>A0A1G1YK73</accession>
<dbReference type="SUPFAM" id="SSF50249">
    <property type="entry name" value="Nucleic acid-binding proteins"/>
    <property type="match status" value="4"/>
</dbReference>
<dbReference type="SMART" id="SM00316">
    <property type="entry name" value="S1"/>
    <property type="match status" value="4"/>
</dbReference>
<feature type="domain" description="S1 motif" evidence="5">
    <location>
        <begin position="112"/>
        <end position="190"/>
    </location>
</feature>
<dbReference type="GO" id="GO:0003735">
    <property type="term" value="F:structural constituent of ribosome"/>
    <property type="evidence" value="ECO:0007669"/>
    <property type="project" value="TreeGrafter"/>
</dbReference>
<feature type="region of interest" description="Disordered" evidence="4">
    <location>
        <begin position="367"/>
        <end position="425"/>
    </location>
</feature>
<dbReference type="Proteomes" id="UP000177376">
    <property type="component" value="Unassembled WGS sequence"/>
</dbReference>
<comment type="caution">
    <text evidence="6">The sequence shown here is derived from an EMBL/GenBank/DDBJ whole genome shotgun (WGS) entry which is preliminary data.</text>
</comment>
<feature type="domain" description="S1 motif" evidence="5">
    <location>
        <begin position="207"/>
        <end position="273"/>
    </location>
</feature>
<evidence type="ECO:0000313" key="6">
    <source>
        <dbReference type="EMBL" id="OGY52709.1"/>
    </source>
</evidence>
<dbReference type="PANTHER" id="PTHR10724">
    <property type="entry name" value="30S RIBOSOMAL PROTEIN S1"/>
    <property type="match status" value="1"/>
</dbReference>
<dbReference type="Pfam" id="PF00575">
    <property type="entry name" value="S1"/>
    <property type="match status" value="4"/>
</dbReference>
<evidence type="ECO:0000256" key="4">
    <source>
        <dbReference type="SAM" id="MobiDB-lite"/>
    </source>
</evidence>
<gene>
    <name evidence="6" type="ORF">A3A02_02615</name>
</gene>
<evidence type="ECO:0000256" key="2">
    <source>
        <dbReference type="ARBA" id="ARBA00022980"/>
    </source>
</evidence>